<keyword evidence="1" id="KW-0472">Membrane</keyword>
<protein>
    <submittedName>
        <fullName evidence="2">Uncharacterized protein</fullName>
    </submittedName>
</protein>
<gene>
    <name evidence="2" type="ORF">QYM36_012930</name>
</gene>
<dbReference type="AlphaFoldDB" id="A0AA88L1A6"/>
<feature type="transmembrane region" description="Helical" evidence="1">
    <location>
        <begin position="6"/>
        <end position="30"/>
    </location>
</feature>
<dbReference type="Proteomes" id="UP001187531">
    <property type="component" value="Unassembled WGS sequence"/>
</dbReference>
<evidence type="ECO:0000313" key="3">
    <source>
        <dbReference type="Proteomes" id="UP001187531"/>
    </source>
</evidence>
<sequence length="89" mass="9877">MLIPLISFVGLNLVLVIGSGFSKALVFLVFMAEYGYLYVVQATTRSGETLTCSIGDVKEFCTELSQEMRSNRKATMKLLFDKATDVARK</sequence>
<feature type="non-terminal residue" evidence="2">
    <location>
        <position position="89"/>
    </location>
</feature>
<proteinExistence type="predicted"/>
<keyword evidence="1" id="KW-0812">Transmembrane</keyword>
<reference evidence="2" key="1">
    <citation type="submission" date="2023-07" db="EMBL/GenBank/DDBJ databases">
        <title>Chromosome-level genome assembly of Artemia franciscana.</title>
        <authorList>
            <person name="Jo E."/>
        </authorList>
    </citation>
    <scope>NUCLEOTIDE SEQUENCE</scope>
    <source>
        <tissue evidence="2">Whole body</tissue>
    </source>
</reference>
<keyword evidence="1" id="KW-1133">Transmembrane helix</keyword>
<comment type="caution">
    <text evidence="2">The sequence shown here is derived from an EMBL/GenBank/DDBJ whole genome shotgun (WGS) entry which is preliminary data.</text>
</comment>
<organism evidence="2 3">
    <name type="scientific">Artemia franciscana</name>
    <name type="common">Brine shrimp</name>
    <name type="synonym">Artemia sanfranciscana</name>
    <dbReference type="NCBI Taxonomy" id="6661"/>
    <lineage>
        <taxon>Eukaryota</taxon>
        <taxon>Metazoa</taxon>
        <taxon>Ecdysozoa</taxon>
        <taxon>Arthropoda</taxon>
        <taxon>Crustacea</taxon>
        <taxon>Branchiopoda</taxon>
        <taxon>Anostraca</taxon>
        <taxon>Artemiidae</taxon>
        <taxon>Artemia</taxon>
    </lineage>
</organism>
<evidence type="ECO:0000256" key="1">
    <source>
        <dbReference type="SAM" id="Phobius"/>
    </source>
</evidence>
<accession>A0AA88L1A6</accession>
<dbReference type="EMBL" id="JAVRJZ010000017">
    <property type="protein sequence ID" value="KAK2709076.1"/>
    <property type="molecule type" value="Genomic_DNA"/>
</dbReference>
<evidence type="ECO:0000313" key="2">
    <source>
        <dbReference type="EMBL" id="KAK2709076.1"/>
    </source>
</evidence>
<keyword evidence="3" id="KW-1185">Reference proteome</keyword>
<name>A0AA88L1A6_ARTSF</name>